<comment type="subcellular location">
    <subcellularLocation>
        <location evidence="1">Plastid</location>
        <location evidence="1">Chloroplast</location>
    </subcellularLocation>
</comment>
<dbReference type="PANTHER" id="PTHR21087">
    <property type="entry name" value="SHIKIMATE KINASE"/>
    <property type="match status" value="1"/>
</dbReference>
<dbReference type="GO" id="GO:0009507">
    <property type="term" value="C:chloroplast"/>
    <property type="evidence" value="ECO:0007669"/>
    <property type="project" value="UniProtKB-SubCell"/>
</dbReference>
<reference evidence="3" key="1">
    <citation type="submission" date="2020-01" db="EMBL/GenBank/DDBJ databases">
        <title>Genome sequence of Kobresia littledalei, the first chromosome-level genome in the family Cyperaceae.</title>
        <authorList>
            <person name="Qu G."/>
        </authorList>
    </citation>
    <scope>NUCLEOTIDE SEQUENCE</scope>
    <source>
        <strain evidence="3">C.B.Clarke</strain>
        <tissue evidence="3">Leaf</tissue>
    </source>
</reference>
<dbReference type="Pfam" id="PF01202">
    <property type="entry name" value="SKI"/>
    <property type="match status" value="1"/>
</dbReference>
<dbReference type="PRINTS" id="PR01100">
    <property type="entry name" value="SHIKIMTKNASE"/>
</dbReference>
<name>A0A833R9I6_9POAL</name>
<gene>
    <name evidence="3" type="ORF">FCM35_KLT18081</name>
</gene>
<dbReference type="GO" id="GO:0005829">
    <property type="term" value="C:cytosol"/>
    <property type="evidence" value="ECO:0007669"/>
    <property type="project" value="TreeGrafter"/>
</dbReference>
<dbReference type="Proteomes" id="UP000623129">
    <property type="component" value="Unassembled WGS sequence"/>
</dbReference>
<dbReference type="InterPro" id="IPR031322">
    <property type="entry name" value="Shikimate/glucono_kinase"/>
</dbReference>
<dbReference type="FunFam" id="3.40.50.300:FF:001033">
    <property type="entry name" value="Shikimate kinase 2, chloroplastic"/>
    <property type="match status" value="1"/>
</dbReference>
<dbReference type="InterPro" id="IPR027417">
    <property type="entry name" value="P-loop_NTPase"/>
</dbReference>
<keyword evidence="3" id="KW-0418">Kinase</keyword>
<dbReference type="AlphaFoldDB" id="A0A833R9I6"/>
<accession>A0A833R9I6</accession>
<keyword evidence="4" id="KW-1185">Reference proteome</keyword>
<dbReference type="EMBL" id="SWLB01000006">
    <property type="protein sequence ID" value="KAF3337494.1"/>
    <property type="molecule type" value="Genomic_DNA"/>
</dbReference>
<dbReference type="PANTHER" id="PTHR21087:SF4">
    <property type="entry name" value="INACTIVE SHIKIMATE KINASE LIKE 1, CHLOROPLASTIC-RELATED"/>
    <property type="match status" value="1"/>
</dbReference>
<keyword evidence="3" id="KW-0808">Transferase</keyword>
<evidence type="ECO:0000313" key="3">
    <source>
        <dbReference type="EMBL" id="KAF3337494.1"/>
    </source>
</evidence>
<evidence type="ECO:0000313" key="4">
    <source>
        <dbReference type="Proteomes" id="UP000623129"/>
    </source>
</evidence>
<comment type="similarity">
    <text evidence="2">Belongs to the shikimate kinase family.</text>
</comment>
<proteinExistence type="inferred from homology"/>
<dbReference type="GO" id="GO:0016301">
    <property type="term" value="F:kinase activity"/>
    <property type="evidence" value="ECO:0007669"/>
    <property type="project" value="UniProtKB-KW"/>
</dbReference>
<evidence type="ECO:0000256" key="2">
    <source>
        <dbReference type="ARBA" id="ARBA00006997"/>
    </source>
</evidence>
<evidence type="ECO:0000256" key="1">
    <source>
        <dbReference type="ARBA" id="ARBA00004229"/>
    </source>
</evidence>
<dbReference type="SUPFAM" id="SSF52540">
    <property type="entry name" value="P-loop containing nucleoside triphosphate hydrolases"/>
    <property type="match status" value="1"/>
</dbReference>
<sequence length="252" mass="28101">MRRRSERNRKKSAVRETRGASIERLINEKRIRGIVNEERNDTPAELQSNLKTKAAELADELKGTSIFLVGMDCPMKSHLGKVLADSLRYFFFDSDSLVKEAFGGEAAAKLAFQSDEQGFKESETEVLKQLSAMGRLVVCAGDSAVQSKTNLALLRDGISIWIDLPLDVLAKETTTNSDSFSEVLDELSARYNELKEGYGIADATVSLERVASQQGYDNMDFVTVEDMAMETLKQVEKLIRVRKMMEAAAKPF</sequence>
<protein>
    <submittedName>
        <fullName evidence="3">Putative inactive shikimate kinase like 1</fullName>
    </submittedName>
</protein>
<comment type="caution">
    <text evidence="3">The sequence shown here is derived from an EMBL/GenBank/DDBJ whole genome shotgun (WGS) entry which is preliminary data.</text>
</comment>
<dbReference type="Gene3D" id="3.40.50.300">
    <property type="entry name" value="P-loop containing nucleotide triphosphate hydrolases"/>
    <property type="match status" value="1"/>
</dbReference>
<dbReference type="OrthoDB" id="197068at2759"/>
<organism evidence="3 4">
    <name type="scientific">Carex littledalei</name>
    <dbReference type="NCBI Taxonomy" id="544730"/>
    <lineage>
        <taxon>Eukaryota</taxon>
        <taxon>Viridiplantae</taxon>
        <taxon>Streptophyta</taxon>
        <taxon>Embryophyta</taxon>
        <taxon>Tracheophyta</taxon>
        <taxon>Spermatophyta</taxon>
        <taxon>Magnoliopsida</taxon>
        <taxon>Liliopsida</taxon>
        <taxon>Poales</taxon>
        <taxon>Cyperaceae</taxon>
        <taxon>Cyperoideae</taxon>
        <taxon>Cariceae</taxon>
        <taxon>Carex</taxon>
        <taxon>Carex subgen. Euthyceras</taxon>
    </lineage>
</organism>